<evidence type="ECO:0000256" key="4">
    <source>
        <dbReference type="ARBA" id="ARBA00034247"/>
    </source>
</evidence>
<dbReference type="InterPro" id="IPR054327">
    <property type="entry name" value="His-kinase-like_sensor"/>
</dbReference>
<comment type="caution">
    <text evidence="7">The sequence shown here is derived from an EMBL/GenBank/DDBJ whole genome shotgun (WGS) entry which is preliminary data.</text>
</comment>
<feature type="transmembrane region" description="Helical" evidence="5">
    <location>
        <begin position="295"/>
        <end position="317"/>
    </location>
</feature>
<evidence type="ECO:0000256" key="2">
    <source>
        <dbReference type="ARBA" id="ARBA00004533"/>
    </source>
</evidence>
<dbReference type="PANTHER" id="PTHR45138">
    <property type="entry name" value="REGULATORY COMPONENTS OF SENSORY TRANSDUCTION SYSTEM"/>
    <property type="match status" value="1"/>
</dbReference>
<proteinExistence type="predicted"/>
<keyword evidence="5" id="KW-0472">Membrane</keyword>
<evidence type="ECO:0000256" key="3">
    <source>
        <dbReference type="ARBA" id="ARBA00012528"/>
    </source>
</evidence>
<dbReference type="Gene3D" id="3.30.70.270">
    <property type="match status" value="1"/>
</dbReference>
<dbReference type="InterPro" id="IPR000160">
    <property type="entry name" value="GGDEF_dom"/>
</dbReference>
<evidence type="ECO:0000256" key="1">
    <source>
        <dbReference type="ARBA" id="ARBA00001946"/>
    </source>
</evidence>
<evidence type="ECO:0000256" key="5">
    <source>
        <dbReference type="SAM" id="Phobius"/>
    </source>
</evidence>
<dbReference type="CDD" id="cd12914">
    <property type="entry name" value="PDC1_DGC_like"/>
    <property type="match status" value="1"/>
</dbReference>
<dbReference type="PANTHER" id="PTHR45138:SF9">
    <property type="entry name" value="DIGUANYLATE CYCLASE DGCM-RELATED"/>
    <property type="match status" value="1"/>
</dbReference>
<comment type="catalytic activity">
    <reaction evidence="4">
        <text>2 GTP = 3',3'-c-di-GMP + 2 diphosphate</text>
        <dbReference type="Rhea" id="RHEA:24898"/>
        <dbReference type="ChEBI" id="CHEBI:33019"/>
        <dbReference type="ChEBI" id="CHEBI:37565"/>
        <dbReference type="ChEBI" id="CHEBI:58805"/>
        <dbReference type="EC" id="2.7.7.65"/>
    </reaction>
</comment>
<dbReference type="NCBIfam" id="TIGR00254">
    <property type="entry name" value="GGDEF"/>
    <property type="match status" value="1"/>
</dbReference>
<dbReference type="PROSITE" id="PS50887">
    <property type="entry name" value="GGDEF"/>
    <property type="match status" value="1"/>
</dbReference>
<dbReference type="InterPro" id="IPR050469">
    <property type="entry name" value="Diguanylate_Cyclase"/>
</dbReference>
<dbReference type="EMBL" id="VLKY01000011">
    <property type="protein sequence ID" value="TWI52529.1"/>
    <property type="molecule type" value="Genomic_DNA"/>
</dbReference>
<evidence type="ECO:0000259" key="6">
    <source>
        <dbReference type="PROSITE" id="PS50887"/>
    </source>
</evidence>
<dbReference type="FunFam" id="3.30.70.270:FF:000001">
    <property type="entry name" value="Diguanylate cyclase domain protein"/>
    <property type="match status" value="1"/>
</dbReference>
<feature type="domain" description="GGDEF" evidence="6">
    <location>
        <begin position="371"/>
        <end position="508"/>
    </location>
</feature>
<accession>A0A562Q719</accession>
<dbReference type="EC" id="2.7.7.65" evidence="3"/>
<dbReference type="Proteomes" id="UP000316905">
    <property type="component" value="Unassembled WGS sequence"/>
</dbReference>
<dbReference type="Pfam" id="PF00990">
    <property type="entry name" value="GGDEF"/>
    <property type="match status" value="1"/>
</dbReference>
<protein>
    <recommendedName>
        <fullName evidence="3">diguanylate cyclase</fullName>
        <ecNumber evidence="3">2.7.7.65</ecNumber>
    </recommendedName>
</protein>
<dbReference type="Gene3D" id="3.30.450.20">
    <property type="entry name" value="PAS domain"/>
    <property type="match status" value="2"/>
</dbReference>
<dbReference type="Pfam" id="PF22588">
    <property type="entry name" value="dCache_1_like"/>
    <property type="match status" value="1"/>
</dbReference>
<dbReference type="SUPFAM" id="SSF103190">
    <property type="entry name" value="Sensory domain-like"/>
    <property type="match status" value="1"/>
</dbReference>
<organism evidence="7 8">
    <name type="scientific">Pseudomonas duriflava</name>
    <dbReference type="NCBI Taxonomy" id="459528"/>
    <lineage>
        <taxon>Bacteria</taxon>
        <taxon>Pseudomonadati</taxon>
        <taxon>Pseudomonadota</taxon>
        <taxon>Gammaproteobacteria</taxon>
        <taxon>Pseudomonadales</taxon>
        <taxon>Pseudomonadaceae</taxon>
        <taxon>Pseudomonas</taxon>
    </lineage>
</organism>
<name>A0A562Q719_9PSED</name>
<keyword evidence="5" id="KW-1133">Transmembrane helix</keyword>
<keyword evidence="8" id="KW-1185">Reference proteome</keyword>
<keyword evidence="5" id="KW-0812">Transmembrane</keyword>
<dbReference type="AlphaFoldDB" id="A0A562Q719"/>
<comment type="subcellular location">
    <subcellularLocation>
        <location evidence="2">Cell inner membrane</location>
    </subcellularLocation>
</comment>
<feature type="transmembrane region" description="Helical" evidence="5">
    <location>
        <begin position="21"/>
        <end position="40"/>
    </location>
</feature>
<dbReference type="CDD" id="cd12915">
    <property type="entry name" value="PDC2_DGC_like"/>
    <property type="match status" value="1"/>
</dbReference>
<dbReference type="RefSeq" id="WP_145143817.1">
    <property type="nucleotide sequence ID" value="NZ_VLKY01000011.1"/>
</dbReference>
<reference evidence="7 8" key="1">
    <citation type="journal article" date="2015" name="Stand. Genomic Sci.">
        <title>Genomic Encyclopedia of Bacterial and Archaeal Type Strains, Phase III: the genomes of soil and plant-associated and newly described type strains.</title>
        <authorList>
            <person name="Whitman W.B."/>
            <person name="Woyke T."/>
            <person name="Klenk H.P."/>
            <person name="Zhou Y."/>
            <person name="Lilburn T.G."/>
            <person name="Beck B.J."/>
            <person name="De Vos P."/>
            <person name="Vandamme P."/>
            <person name="Eisen J.A."/>
            <person name="Garrity G."/>
            <person name="Hugenholtz P."/>
            <person name="Kyrpides N.C."/>
        </authorList>
    </citation>
    <scope>NUCLEOTIDE SEQUENCE [LARGE SCALE GENOMIC DNA]</scope>
    <source>
        <strain evidence="7 8">CGMCC 1.6858</strain>
    </source>
</reference>
<dbReference type="SMART" id="SM00267">
    <property type="entry name" value="GGDEF"/>
    <property type="match status" value="1"/>
</dbReference>
<dbReference type="InterPro" id="IPR043128">
    <property type="entry name" value="Rev_trsase/Diguanyl_cyclase"/>
</dbReference>
<dbReference type="GO" id="GO:0043709">
    <property type="term" value="P:cell adhesion involved in single-species biofilm formation"/>
    <property type="evidence" value="ECO:0007669"/>
    <property type="project" value="TreeGrafter"/>
</dbReference>
<dbReference type="SUPFAM" id="SSF55073">
    <property type="entry name" value="Nucleotide cyclase"/>
    <property type="match status" value="1"/>
</dbReference>
<dbReference type="GO" id="GO:0005886">
    <property type="term" value="C:plasma membrane"/>
    <property type="evidence" value="ECO:0007669"/>
    <property type="project" value="UniProtKB-SubCell"/>
</dbReference>
<dbReference type="InterPro" id="IPR029787">
    <property type="entry name" value="Nucleotide_cyclase"/>
</dbReference>
<sequence length="510" mass="57241">MPNPPRSRRDLQHLRIQRQALAFLALVIVAILTVGGWQSWTGYRQYLEMGEVNSENLARAAAQHAEDAIKELEAFSFGMIERLESYGLDNVDKPRMQRLFKNQARVMSQIHGIFIYDQEGNWLIADKDTIPPNANSVDREYFIYHKSHHNDHKLHIGPVIKSRSTGDLVIPVSRRINNPDGSFAGVFLVTLYVDYFIKFYESFRLDEQGIFVIALRDGTVLARRPFVEKMIGTSLAKGEIYTKHLPYALSGTAHITSVVDQVQRVNSYRQLERYPVVVQAGLSRQAVLAPWYQDLYRSAVVVAVVILALLFFGSVLLRQIRFGIAAEKELRQAHAALETLALQDSLTGLANRRHLDAVLLLEISRARRTHTPLGLVMIDIDHFKRYNDLYGHPAGDACIKTVSDAVKASVRRAGDLAVRYGGEEIMVLLPGSDEVGTYQVAENIAEAIRELRIVHAGSEHGYVTISIGTYTYSPSEKGLTPNILIKAADEALYAAKEQGRNRIHPSLCLL</sequence>
<evidence type="ECO:0000313" key="8">
    <source>
        <dbReference type="Proteomes" id="UP000316905"/>
    </source>
</evidence>
<comment type="cofactor">
    <cofactor evidence="1">
        <name>Mg(2+)</name>
        <dbReference type="ChEBI" id="CHEBI:18420"/>
    </cofactor>
</comment>
<dbReference type="CDD" id="cd01949">
    <property type="entry name" value="GGDEF"/>
    <property type="match status" value="1"/>
</dbReference>
<dbReference type="GO" id="GO:1902201">
    <property type="term" value="P:negative regulation of bacterial-type flagellum-dependent cell motility"/>
    <property type="evidence" value="ECO:0007669"/>
    <property type="project" value="TreeGrafter"/>
</dbReference>
<dbReference type="InterPro" id="IPR029151">
    <property type="entry name" value="Sensor-like_sf"/>
</dbReference>
<evidence type="ECO:0000313" key="7">
    <source>
        <dbReference type="EMBL" id="TWI52529.1"/>
    </source>
</evidence>
<dbReference type="GO" id="GO:0052621">
    <property type="term" value="F:diguanylate cyclase activity"/>
    <property type="evidence" value="ECO:0007669"/>
    <property type="project" value="UniProtKB-EC"/>
</dbReference>
<dbReference type="OrthoDB" id="9812260at2"/>
<gene>
    <name evidence="7" type="ORF">IQ22_03299</name>
</gene>